<dbReference type="SUPFAM" id="SSF52540">
    <property type="entry name" value="P-loop containing nucleoside triphosphate hydrolases"/>
    <property type="match status" value="1"/>
</dbReference>
<evidence type="ECO:0008006" key="5">
    <source>
        <dbReference type="Google" id="ProtNLM"/>
    </source>
</evidence>
<keyword evidence="4" id="KW-1185">Reference proteome</keyword>
<name>D1PET1_9BACT</name>
<reference evidence="3" key="1">
    <citation type="submission" date="2009-11" db="EMBL/GenBank/DDBJ databases">
        <authorList>
            <person name="Weinstock G."/>
            <person name="Sodergren E."/>
            <person name="Clifton S."/>
            <person name="Fulton L."/>
            <person name="Fulton B."/>
            <person name="Courtney L."/>
            <person name="Fronick C."/>
            <person name="Harrison M."/>
            <person name="Strong C."/>
            <person name="Farmer C."/>
            <person name="Delahaunty K."/>
            <person name="Markovic C."/>
            <person name="Hall O."/>
            <person name="Minx P."/>
            <person name="Tomlinson C."/>
            <person name="Mitreva M."/>
            <person name="Nelson J."/>
            <person name="Hou S."/>
            <person name="Wollam A."/>
            <person name="Pepin K.H."/>
            <person name="Johnson M."/>
            <person name="Bhonagiri V."/>
            <person name="Nash W.E."/>
            <person name="Warren W."/>
            <person name="Chinwalla A."/>
            <person name="Mardis E.R."/>
            <person name="Wilson R.K."/>
        </authorList>
    </citation>
    <scope>NUCLEOTIDE SEQUENCE [LARGE SCALE GENOMIC DNA]</scope>
    <source>
        <strain evidence="3">DSM 18205</strain>
    </source>
</reference>
<sequence>MGILHMNTFKRKIYSQLRLWKENTGGRRALMIKGARRVGKSTVAEEFARNEYESYILIDFGQASKRVIDLFDDLSDLDFIFLQLQMIYKVKLIERKSVIIFDEVQLAPKARQAIKYLVADGRYDYIETGSLIGIRKFTEGILIPSEETTIEMFPMDYEEFRWALGDDVSIPLFKQCFETQRALGDAVVRQSLRDFRLYMLIGGMPQVVSEYIRTNNFADVDEMKRSIISLYDADLRKIDSTGRASLLFNNIPAQLSHGGSRYQVSSVIENQRAENILPVLEDIKNSMIVNVAYHADDPNVGMSLTKNLEKFKLYLHDTGLFVTSMFMDKKATENVIYEKLLSDKLNANLGYVFENIVAQMLTASGNKLFYYTFASETSNHNYEIDFLLSRGNKVCPLEVKSSGYATHTSIDLFCKKFSSRISDKYLIYTKDFRKDKGVTCLPIFMVPFL</sequence>
<dbReference type="PANTHER" id="PTHR33295:SF7">
    <property type="entry name" value="ATPASE"/>
    <property type="match status" value="1"/>
</dbReference>
<evidence type="ECO:0000313" key="3">
    <source>
        <dbReference type="EMBL" id="EFB34757.1"/>
    </source>
</evidence>
<evidence type="ECO:0000259" key="1">
    <source>
        <dbReference type="Pfam" id="PF13173"/>
    </source>
</evidence>
<dbReference type="InterPro" id="IPR027417">
    <property type="entry name" value="P-loop_NTPase"/>
</dbReference>
<evidence type="ECO:0000259" key="2">
    <source>
        <dbReference type="Pfam" id="PF13635"/>
    </source>
</evidence>
<feature type="domain" description="DUF4143" evidence="2">
    <location>
        <begin position="235"/>
        <end position="402"/>
    </location>
</feature>
<evidence type="ECO:0000313" key="4">
    <source>
        <dbReference type="Proteomes" id="UP000004477"/>
    </source>
</evidence>
<dbReference type="InterPro" id="IPR025420">
    <property type="entry name" value="DUF4143"/>
</dbReference>
<comment type="caution">
    <text evidence="3">The sequence shown here is derived from an EMBL/GenBank/DDBJ whole genome shotgun (WGS) entry which is preliminary data.</text>
</comment>
<dbReference type="PaxDb" id="537011-PREVCOP_05737"/>
<proteinExistence type="predicted"/>
<dbReference type="EMBL" id="ACBX02000029">
    <property type="protein sequence ID" value="EFB34757.1"/>
    <property type="molecule type" value="Genomic_DNA"/>
</dbReference>
<dbReference type="PANTHER" id="PTHR33295">
    <property type="entry name" value="ATPASE"/>
    <property type="match status" value="1"/>
</dbReference>
<dbReference type="Proteomes" id="UP000004477">
    <property type="component" value="Unassembled WGS sequence"/>
</dbReference>
<dbReference type="HOGENOM" id="CLU_047370_0_0_10"/>
<dbReference type="Pfam" id="PF13173">
    <property type="entry name" value="AAA_14"/>
    <property type="match status" value="1"/>
</dbReference>
<protein>
    <recommendedName>
        <fullName evidence="5">ATP-binding protein</fullName>
    </recommendedName>
</protein>
<organism evidence="3 4">
    <name type="scientific">Segatella copri DSM 18205</name>
    <dbReference type="NCBI Taxonomy" id="537011"/>
    <lineage>
        <taxon>Bacteria</taxon>
        <taxon>Pseudomonadati</taxon>
        <taxon>Bacteroidota</taxon>
        <taxon>Bacteroidia</taxon>
        <taxon>Bacteroidales</taxon>
        <taxon>Prevotellaceae</taxon>
        <taxon>Segatella</taxon>
    </lineage>
</organism>
<accession>D1PET1</accession>
<gene>
    <name evidence="3" type="ORF">PREVCOP_05737</name>
</gene>
<feature type="domain" description="AAA" evidence="1">
    <location>
        <begin position="27"/>
        <end position="160"/>
    </location>
</feature>
<dbReference type="InterPro" id="IPR041682">
    <property type="entry name" value="AAA_14"/>
</dbReference>
<dbReference type="Pfam" id="PF13635">
    <property type="entry name" value="DUF4143"/>
    <property type="match status" value="1"/>
</dbReference>
<dbReference type="AlphaFoldDB" id="D1PET1"/>
<dbReference type="STRING" id="537011.PREVCOP_05737"/>